<dbReference type="AlphaFoldDB" id="U9UGZ0"/>
<evidence type="ECO:0000313" key="1">
    <source>
        <dbReference type="EMBL" id="ESA14876.1"/>
    </source>
</evidence>
<proteinExistence type="predicted"/>
<dbReference type="EMBL" id="KI282494">
    <property type="protein sequence ID" value="ESA14876.1"/>
    <property type="molecule type" value="Genomic_DNA"/>
</dbReference>
<gene>
    <name evidence="1" type="ORF">GLOINDRAFT_95216</name>
</gene>
<sequence>MYYRGKLEIFDQLPWMYPGLHVYCDCYCMTYPEIINSQLLPIICFNEVVTFLLRYLAFFCLELYNTNDERKMGAYLRFYDTRTSSTLKSHTTVLRTSGVF</sequence>
<organism evidence="1">
    <name type="scientific">Rhizophagus irregularis (strain DAOM 181602 / DAOM 197198 / MUCL 43194)</name>
    <name type="common">Arbuscular mycorrhizal fungus</name>
    <name type="synonym">Glomus intraradices</name>
    <dbReference type="NCBI Taxonomy" id="747089"/>
    <lineage>
        <taxon>Eukaryota</taxon>
        <taxon>Fungi</taxon>
        <taxon>Fungi incertae sedis</taxon>
        <taxon>Mucoromycota</taxon>
        <taxon>Glomeromycotina</taxon>
        <taxon>Glomeromycetes</taxon>
        <taxon>Glomerales</taxon>
        <taxon>Glomeraceae</taxon>
        <taxon>Rhizophagus</taxon>
    </lineage>
</organism>
<reference evidence="1" key="1">
    <citation type="submission" date="2013-07" db="EMBL/GenBank/DDBJ databases">
        <title>The genome of an arbuscular mycorrhizal fungus provides insights into the evolution of the oldest plant symbiosis.</title>
        <authorList>
            <consortium name="DOE Joint Genome Institute"/>
            <person name="Tisserant E."/>
            <person name="Malbreil M."/>
            <person name="Kuo A."/>
            <person name="Kohler A."/>
            <person name="Symeonidi A."/>
            <person name="Balestrini R."/>
            <person name="Charron P."/>
            <person name="Duensing N."/>
            <person name="Frei-dit-Frey N."/>
            <person name="Gianinazzi-Pearson V."/>
            <person name="Gilbert B."/>
            <person name="Handa Y."/>
            <person name="Hijri M."/>
            <person name="Kaul R."/>
            <person name="Kawaguchi M."/>
            <person name="Krajinski F."/>
            <person name="Lammers P."/>
            <person name="Lapierre D."/>
            <person name="Masclaux F.G."/>
            <person name="Murat C."/>
            <person name="Morin E."/>
            <person name="Ndikumana S."/>
            <person name="Pagni M."/>
            <person name="Petitpierre D."/>
            <person name="Requena N."/>
            <person name="Rosikiewicz P."/>
            <person name="Riley R."/>
            <person name="Saito K."/>
            <person name="San Clemente H."/>
            <person name="Shapiro H."/>
            <person name="van Tuinen D."/>
            <person name="Becard G."/>
            <person name="Bonfante P."/>
            <person name="Paszkowski U."/>
            <person name="Shachar-Hill Y."/>
            <person name="Young J.P."/>
            <person name="Sanders I.R."/>
            <person name="Henrissat B."/>
            <person name="Rensing S.A."/>
            <person name="Grigoriev I.V."/>
            <person name="Corradi N."/>
            <person name="Roux C."/>
            <person name="Martin F."/>
        </authorList>
    </citation>
    <scope>NUCLEOTIDE SEQUENCE</scope>
    <source>
        <strain evidence="1">DAOM 197198</strain>
    </source>
</reference>
<accession>U9UGZ0</accession>
<protein>
    <submittedName>
        <fullName evidence="1">Uncharacterized protein</fullName>
    </submittedName>
</protein>
<dbReference type="HOGENOM" id="CLU_2307511_0_0_1"/>
<name>U9UGZ0_RHIID</name>